<gene>
    <name evidence="1" type="ORF">HMPREF1090_01367</name>
</gene>
<dbReference type="HOGENOM" id="CLU_3249493_0_0_9"/>
<comment type="caution">
    <text evidence="1">The sequence shown here is derived from an EMBL/GenBank/DDBJ whole genome shotgun (WGS) entry which is preliminary data.</text>
</comment>
<dbReference type="GeneID" id="89538440"/>
<accession>A0A0E2HDG5</accession>
<dbReference type="Proteomes" id="UP000013085">
    <property type="component" value="Unassembled WGS sequence"/>
</dbReference>
<proteinExistence type="predicted"/>
<evidence type="ECO:0000313" key="1">
    <source>
        <dbReference type="EMBL" id="ENZ17818.1"/>
    </source>
</evidence>
<protein>
    <submittedName>
        <fullName evidence="1">Uncharacterized protein</fullName>
    </submittedName>
</protein>
<dbReference type="RefSeq" id="WP_002584404.1">
    <property type="nucleotide sequence ID" value="NZ_KB851009.1"/>
</dbReference>
<dbReference type="AlphaFoldDB" id="A0A0E2HDG5"/>
<evidence type="ECO:0000313" key="2">
    <source>
        <dbReference type="Proteomes" id="UP000013085"/>
    </source>
</evidence>
<dbReference type="EMBL" id="AGYR01000012">
    <property type="protein sequence ID" value="ENZ17818.1"/>
    <property type="molecule type" value="Genomic_DNA"/>
</dbReference>
<organism evidence="1 2">
    <name type="scientific">[Clostridium] clostridioforme 90A8</name>
    <dbReference type="NCBI Taxonomy" id="999408"/>
    <lineage>
        <taxon>Bacteria</taxon>
        <taxon>Bacillati</taxon>
        <taxon>Bacillota</taxon>
        <taxon>Clostridia</taxon>
        <taxon>Lachnospirales</taxon>
        <taxon>Lachnospiraceae</taxon>
        <taxon>Enterocloster</taxon>
    </lineage>
</organism>
<dbReference type="PATRIC" id="fig|999408.3.peg.1473"/>
<reference evidence="1 2" key="1">
    <citation type="submission" date="2013-01" db="EMBL/GenBank/DDBJ databases">
        <title>The Genome Sequence of Clostridium clostridioforme 90A8.</title>
        <authorList>
            <consortium name="The Broad Institute Genome Sequencing Platform"/>
            <person name="Earl A."/>
            <person name="Ward D."/>
            <person name="Feldgarden M."/>
            <person name="Gevers D."/>
            <person name="Courvalin P."/>
            <person name="Lambert T."/>
            <person name="Walker B."/>
            <person name="Young S.K."/>
            <person name="Zeng Q."/>
            <person name="Gargeya S."/>
            <person name="Fitzgerald M."/>
            <person name="Haas B."/>
            <person name="Abouelleil A."/>
            <person name="Alvarado L."/>
            <person name="Arachchi H.M."/>
            <person name="Berlin A.M."/>
            <person name="Chapman S.B."/>
            <person name="Dewar J."/>
            <person name="Goldberg J."/>
            <person name="Griggs A."/>
            <person name="Gujja S."/>
            <person name="Hansen M."/>
            <person name="Howarth C."/>
            <person name="Imamovic A."/>
            <person name="Larimer J."/>
            <person name="McCowan C."/>
            <person name="Murphy C."/>
            <person name="Neiman D."/>
            <person name="Pearson M."/>
            <person name="Priest M."/>
            <person name="Roberts A."/>
            <person name="Saif S."/>
            <person name="Shea T."/>
            <person name="Sisk P."/>
            <person name="Sykes S."/>
            <person name="Wortman J."/>
            <person name="Nusbaum C."/>
            <person name="Birren B."/>
        </authorList>
    </citation>
    <scope>NUCLEOTIDE SEQUENCE [LARGE SCALE GENOMIC DNA]</scope>
    <source>
        <strain evidence="1 2">90A8</strain>
    </source>
</reference>
<name>A0A0E2HDG5_9FIRM</name>
<sequence length="42" mass="4836">MQRIEINENGIHMVLEIIRSQEEKHAFLMKNVNTIGTRRGGA</sequence>